<evidence type="ECO:0000313" key="1">
    <source>
        <dbReference type="EMBL" id="MZI95801.1"/>
    </source>
</evidence>
<name>A0A7X4LPV3_9VIBR</name>
<proteinExistence type="predicted"/>
<reference evidence="1 2" key="1">
    <citation type="submission" date="2019-10" db="EMBL/GenBank/DDBJ databases">
        <title>Vibrio sp. nov. isolated from a shrimp pond.</title>
        <authorList>
            <person name="Gomez-Gil B."/>
            <person name="Enciso-Ibarra J."/>
            <person name="Enciso-Ibarra K."/>
            <person name="Bolan-Mejia C."/>
        </authorList>
    </citation>
    <scope>NUCLEOTIDE SEQUENCE [LARGE SCALE GENOMIC DNA]</scope>
    <source>
        <strain evidence="1 2">CAIM 722</strain>
    </source>
</reference>
<dbReference type="InterPro" id="IPR050793">
    <property type="entry name" value="CMP-NeuNAc_synthase"/>
</dbReference>
<dbReference type="InterPro" id="IPR003329">
    <property type="entry name" value="Cytidylyl_trans"/>
</dbReference>
<dbReference type="EMBL" id="WEKT01000072">
    <property type="protein sequence ID" value="MZI95801.1"/>
    <property type="molecule type" value="Genomic_DNA"/>
</dbReference>
<dbReference type="SUPFAM" id="SSF53448">
    <property type="entry name" value="Nucleotide-diphospho-sugar transferases"/>
    <property type="match status" value="1"/>
</dbReference>
<dbReference type="PANTHER" id="PTHR21485:SF6">
    <property type="entry name" value="N-ACYLNEURAMINATE CYTIDYLYLTRANSFERASE-RELATED"/>
    <property type="match status" value="1"/>
</dbReference>
<organism evidence="1 2">
    <name type="scientific">Vibrio eleionomae</name>
    <dbReference type="NCBI Taxonomy" id="2653505"/>
    <lineage>
        <taxon>Bacteria</taxon>
        <taxon>Pseudomonadati</taxon>
        <taxon>Pseudomonadota</taxon>
        <taxon>Gammaproteobacteria</taxon>
        <taxon>Vibrionales</taxon>
        <taxon>Vibrionaceae</taxon>
        <taxon>Vibrio</taxon>
    </lineage>
</organism>
<accession>A0A7X4LPV3</accession>
<comment type="caution">
    <text evidence="1">The sequence shown here is derived from an EMBL/GenBank/DDBJ whole genome shotgun (WGS) entry which is preliminary data.</text>
</comment>
<dbReference type="RefSeq" id="WP_161158297.1">
    <property type="nucleotide sequence ID" value="NZ_WEKT01000072.1"/>
</dbReference>
<dbReference type="AlphaFoldDB" id="A0A7X4LPV3"/>
<keyword evidence="2" id="KW-1185">Reference proteome</keyword>
<dbReference type="Proteomes" id="UP000462621">
    <property type="component" value="Unassembled WGS sequence"/>
</dbReference>
<dbReference type="GO" id="GO:0008781">
    <property type="term" value="F:N-acylneuraminate cytidylyltransferase activity"/>
    <property type="evidence" value="ECO:0007669"/>
    <property type="project" value="TreeGrafter"/>
</dbReference>
<evidence type="ECO:0000313" key="2">
    <source>
        <dbReference type="Proteomes" id="UP000462621"/>
    </source>
</evidence>
<protein>
    <submittedName>
        <fullName evidence="1">Uncharacterized protein</fullName>
    </submittedName>
</protein>
<dbReference type="CDD" id="cd02513">
    <property type="entry name" value="CMP-NeuAc_Synthase"/>
    <property type="match status" value="1"/>
</dbReference>
<gene>
    <name evidence="1" type="ORF">F9817_21690</name>
</gene>
<sequence>MRDLGKIVVLIPARAGSKRVKAKNLRIIAGKPLLSYSISTALDVSQVSEVYVNSDSEAMLKLAERCGARCYQRDPVLASDTATGDEFAADFMRNVEADTVIMLNPVCPLLKSNQVIDAIEQYQNSDCDTLISCDSTQMQVFFENVGVNISTSEMLRPTQENTPVKTLNWAVTIWDKHKFLEHYNNNGYAYLGVNRLLFEIPPLSGIKISHEQDFEICEAILNSRNIETQEEIKYWMDS</sequence>
<dbReference type="InterPro" id="IPR029044">
    <property type="entry name" value="Nucleotide-diphossugar_trans"/>
</dbReference>
<dbReference type="Gene3D" id="3.90.550.10">
    <property type="entry name" value="Spore Coat Polysaccharide Biosynthesis Protein SpsA, Chain A"/>
    <property type="match status" value="1"/>
</dbReference>
<dbReference type="PANTHER" id="PTHR21485">
    <property type="entry name" value="HAD SUPERFAMILY MEMBERS CMAS AND KDSC"/>
    <property type="match status" value="1"/>
</dbReference>
<dbReference type="Pfam" id="PF02348">
    <property type="entry name" value="CTP_transf_3"/>
    <property type="match status" value="1"/>
</dbReference>